<keyword evidence="2" id="KW-0808">Transferase</keyword>
<dbReference type="InterPro" id="IPR037171">
    <property type="entry name" value="NagB/RpiA_transferase-like"/>
</dbReference>
<accession>A0A5N6MFR7</accession>
<dbReference type="GO" id="GO:0008410">
    <property type="term" value="F:CoA-transferase activity"/>
    <property type="evidence" value="ECO:0007669"/>
    <property type="project" value="InterPro"/>
</dbReference>
<name>A0A5N6MFR7_9MICC</name>
<sequence>MTDKQYSLHDAIAEFVKDGDTVALEGFTHLIPFAAGHEIIRQGRRDLTLVRMTPDIVADQLVGAGAVTKMVFAFTGNSSVGSLYAIRRGVEAGGPGTLELEEYSHYGLLARYQAGAMSIPFMPVRSYAGSGLPGVNPNLRKVASPFDAEVETYVVPALNPDVAIIHAQRADRHGNIQSWGILGPQQEAAFASKRTIALVEEIVPDEVIRSDPNRTVIPGFAVDAVVQVPYGAHPSFVQGYYDRDNTFYRSWSAISKDPDRLEAWLQEWVHDTGDHAGYLAKLGPDFFVPLTPEPHMSTPVNYGSVR</sequence>
<reference evidence="2 3" key="1">
    <citation type="submission" date="2019-08" db="EMBL/GenBank/DDBJ databases">
        <title>Arthrobacter sp. nov., isolated from plateau pika and Tibetan wild ass.</title>
        <authorList>
            <person name="Ge Y."/>
        </authorList>
    </citation>
    <scope>NUCLEOTIDE SEQUENCE [LARGE SCALE GENOMIC DNA]</scope>
    <source>
        <strain evidence="2 3">785</strain>
    </source>
</reference>
<evidence type="ECO:0000256" key="1">
    <source>
        <dbReference type="ARBA" id="ARBA00007047"/>
    </source>
</evidence>
<dbReference type="PANTHER" id="PTHR43293:SF3">
    <property type="entry name" value="CHOLESTEROL RING-CLEAVING HYDROLASE IPDB SUBUNIT"/>
    <property type="match status" value="1"/>
</dbReference>
<gene>
    <name evidence="2" type="ORF">GD627_12025</name>
</gene>
<dbReference type="AlphaFoldDB" id="A0A5N6MFR7"/>
<dbReference type="Gene3D" id="3.30.30.40">
    <property type="match status" value="1"/>
</dbReference>
<dbReference type="EMBL" id="VTFX01000005">
    <property type="protein sequence ID" value="KAD3515030.1"/>
    <property type="molecule type" value="Genomic_DNA"/>
</dbReference>
<dbReference type="Pfam" id="PF01144">
    <property type="entry name" value="CoA_trans"/>
    <property type="match status" value="1"/>
</dbReference>
<dbReference type="PANTHER" id="PTHR43293">
    <property type="entry name" value="ACETATE COA-TRANSFERASE YDIF"/>
    <property type="match status" value="1"/>
</dbReference>
<dbReference type="InterPro" id="IPR004165">
    <property type="entry name" value="CoA_trans_fam_I"/>
</dbReference>
<organism evidence="2 3">
    <name type="scientific">Arthrobacter yangruifuii</name>
    <dbReference type="NCBI Taxonomy" id="2606616"/>
    <lineage>
        <taxon>Bacteria</taxon>
        <taxon>Bacillati</taxon>
        <taxon>Actinomycetota</taxon>
        <taxon>Actinomycetes</taxon>
        <taxon>Micrococcales</taxon>
        <taxon>Micrococcaceae</taxon>
        <taxon>Arthrobacter</taxon>
    </lineage>
</organism>
<keyword evidence="3" id="KW-1185">Reference proteome</keyword>
<dbReference type="Gene3D" id="3.40.1080.10">
    <property type="entry name" value="Glutaconate Coenzyme A-transferase"/>
    <property type="match status" value="1"/>
</dbReference>
<comment type="similarity">
    <text evidence="1">Belongs to the 3-oxoacid CoA-transferase subunit B family.</text>
</comment>
<comment type="caution">
    <text evidence="2">The sequence shown here is derived from an EMBL/GenBank/DDBJ whole genome shotgun (WGS) entry which is preliminary data.</text>
</comment>
<dbReference type="Proteomes" id="UP000326852">
    <property type="component" value="Unassembled WGS sequence"/>
</dbReference>
<protein>
    <submittedName>
        <fullName evidence="2">CoA transferase subunit A</fullName>
    </submittedName>
</protein>
<dbReference type="SMART" id="SM00882">
    <property type="entry name" value="CoA_trans"/>
    <property type="match status" value="1"/>
</dbReference>
<dbReference type="SUPFAM" id="SSF100950">
    <property type="entry name" value="NagB/RpiA/CoA transferase-like"/>
    <property type="match status" value="1"/>
</dbReference>
<dbReference type="RefSeq" id="WP_152272705.1">
    <property type="nucleotide sequence ID" value="NZ_VTFX01000005.1"/>
</dbReference>
<proteinExistence type="inferred from homology"/>
<evidence type="ECO:0000313" key="2">
    <source>
        <dbReference type="EMBL" id="KAD3515030.1"/>
    </source>
</evidence>
<evidence type="ECO:0000313" key="3">
    <source>
        <dbReference type="Proteomes" id="UP000326852"/>
    </source>
</evidence>